<dbReference type="GO" id="GO:0010181">
    <property type="term" value="F:FMN binding"/>
    <property type="evidence" value="ECO:0007669"/>
    <property type="project" value="InterPro"/>
</dbReference>
<keyword evidence="10" id="KW-1185">Reference proteome</keyword>
<keyword evidence="5 6" id="KW-0249">Electron transport</keyword>
<dbReference type="Pfam" id="PF04205">
    <property type="entry name" value="FMN_bind"/>
    <property type="match status" value="1"/>
</dbReference>
<feature type="domain" description="FMN-binding" evidence="8">
    <location>
        <begin position="122"/>
        <end position="236"/>
    </location>
</feature>
<keyword evidence="4 6" id="KW-0288">FMN</keyword>
<evidence type="ECO:0000256" key="4">
    <source>
        <dbReference type="ARBA" id="ARBA00022643"/>
    </source>
</evidence>
<name>C5CGN2_KOSOT</name>
<evidence type="ECO:0000256" key="7">
    <source>
        <dbReference type="SAM" id="Phobius"/>
    </source>
</evidence>
<keyword evidence="6 7" id="KW-0472">Membrane</keyword>
<feature type="modified residue" description="FMN phosphoryl threonine" evidence="6">
    <location>
        <position position="219"/>
    </location>
</feature>
<dbReference type="GO" id="GO:0005886">
    <property type="term" value="C:plasma membrane"/>
    <property type="evidence" value="ECO:0007669"/>
    <property type="project" value="UniProtKB-SubCell"/>
</dbReference>
<comment type="function">
    <text evidence="6">Part of a membrane-bound complex that couples electron transfer with translocation of ions across the membrane.</text>
</comment>
<reference evidence="9 10" key="2">
    <citation type="journal article" date="2011" name="J. Bacteriol.">
        <title>Genome Sequence of Kosmotoga olearia Strain TBF 19.5.1, a Thermophilic Bacterium with a Wide Growth Temperature Range, Isolated from the Troll B Oil Platform in the North Sea.</title>
        <authorList>
            <person name="Swithers K.S."/>
            <person name="Dipippo J.L."/>
            <person name="Bruce D.C."/>
            <person name="Detter C."/>
            <person name="Tapia R."/>
            <person name="Han S."/>
            <person name="Goodwin L.A."/>
            <person name="Han J."/>
            <person name="Woyke T."/>
            <person name="Pitluck S."/>
            <person name="Pennacchio L."/>
            <person name="Nolan M."/>
            <person name="Mikhailova N."/>
            <person name="Land M.L."/>
            <person name="Nesbo C.L."/>
            <person name="Gogarten J.P."/>
            <person name="Noll K.M."/>
        </authorList>
    </citation>
    <scope>NUCLEOTIDE SEQUENCE [LARGE SCALE GENOMIC DNA]</scope>
    <source>
        <strain evidence="10">ATCC BAA-1733 / DSM 21960 / TBF 19.5.1</strain>
    </source>
</reference>
<keyword evidence="6" id="KW-1003">Cell membrane</keyword>
<evidence type="ECO:0000256" key="1">
    <source>
        <dbReference type="ARBA" id="ARBA00022448"/>
    </source>
</evidence>
<protein>
    <recommendedName>
        <fullName evidence="6">Ion-translocating oxidoreductase complex subunit G</fullName>
        <ecNumber evidence="6">7.-.-.-</ecNumber>
    </recommendedName>
    <alternativeName>
        <fullName evidence="6">Rnf electron transport complex subunit G</fullName>
    </alternativeName>
</protein>
<keyword evidence="6" id="KW-0997">Cell inner membrane</keyword>
<dbReference type="STRING" id="521045.Kole_0905"/>
<dbReference type="InterPro" id="IPR007329">
    <property type="entry name" value="FMN-bd"/>
</dbReference>
<dbReference type="GO" id="GO:0009055">
    <property type="term" value="F:electron transfer activity"/>
    <property type="evidence" value="ECO:0007669"/>
    <property type="project" value="InterPro"/>
</dbReference>
<dbReference type="Proteomes" id="UP000002382">
    <property type="component" value="Chromosome"/>
</dbReference>
<proteinExistence type="inferred from homology"/>
<keyword evidence="6 7" id="KW-0812">Transmembrane</keyword>
<dbReference type="InterPro" id="IPR010209">
    <property type="entry name" value="Ion_transpt_RnfG/RsxG"/>
</dbReference>
<dbReference type="HAMAP" id="MF_00479">
    <property type="entry name" value="RsxG_RnfG"/>
    <property type="match status" value="1"/>
</dbReference>
<evidence type="ECO:0000256" key="2">
    <source>
        <dbReference type="ARBA" id="ARBA00022553"/>
    </source>
</evidence>
<dbReference type="PANTHER" id="PTHR36118:SF1">
    <property type="entry name" value="ION-TRANSLOCATING OXIDOREDUCTASE COMPLEX SUBUNIT G"/>
    <property type="match status" value="1"/>
</dbReference>
<dbReference type="AlphaFoldDB" id="C5CGN2"/>
<comment type="cofactor">
    <cofactor evidence="6">
        <name>FMN</name>
        <dbReference type="ChEBI" id="CHEBI:58210"/>
    </cofactor>
</comment>
<comment type="subcellular location">
    <subcellularLocation>
        <location evidence="6">Cell inner membrane</location>
        <topology evidence="6">Single-pass membrane protein</topology>
    </subcellularLocation>
</comment>
<dbReference type="EC" id="7.-.-.-" evidence="6"/>
<dbReference type="HOGENOM" id="CLU_1155350_0_0_0"/>
<evidence type="ECO:0000256" key="5">
    <source>
        <dbReference type="ARBA" id="ARBA00022982"/>
    </source>
</evidence>
<reference evidence="9 10" key="1">
    <citation type="submission" date="2009-06" db="EMBL/GenBank/DDBJ databases">
        <title>Complete sequence of Thermotogales bacterium TBF 19.5.1.</title>
        <authorList>
            <consortium name="US DOE Joint Genome Institute"/>
            <person name="Lucas S."/>
            <person name="Copeland A."/>
            <person name="Lapidus A."/>
            <person name="Glavina del Rio T."/>
            <person name="Tice H."/>
            <person name="Bruce D."/>
            <person name="Goodwin L."/>
            <person name="Pitluck S."/>
            <person name="Chertkov O."/>
            <person name="Brettin T."/>
            <person name="Detter J.C."/>
            <person name="Han C."/>
            <person name="Schmutz J."/>
            <person name="Larimer F."/>
            <person name="Land M."/>
            <person name="Hauser L."/>
            <person name="Kyrpides N."/>
            <person name="Ovchinnikova G."/>
            <person name="Noll K."/>
        </authorList>
    </citation>
    <scope>NUCLEOTIDE SEQUENCE [LARGE SCALE GENOMIC DNA]</scope>
    <source>
        <strain evidence="10">ATCC BAA-1733 / DSM 21960 / TBF 19.5.1</strain>
    </source>
</reference>
<comment type="subunit">
    <text evidence="6">The complex is composed of six subunits: RnfA, RnfB, RnfC, RnfD, RnfE and RnfG.</text>
</comment>
<dbReference type="SMART" id="SM00900">
    <property type="entry name" value="FMN_bind"/>
    <property type="match status" value="1"/>
</dbReference>
<dbReference type="EMBL" id="CP001634">
    <property type="protein sequence ID" value="ACR79614.1"/>
    <property type="molecule type" value="Genomic_DNA"/>
</dbReference>
<accession>C5CGN2</accession>
<evidence type="ECO:0000259" key="8">
    <source>
        <dbReference type="SMART" id="SM00900"/>
    </source>
</evidence>
<dbReference type="RefSeq" id="WP_015868276.1">
    <property type="nucleotide sequence ID" value="NC_012785.1"/>
</dbReference>
<organism evidence="9 10">
    <name type="scientific">Kosmotoga olearia (strain ATCC BAA-1733 / DSM 21960 / TBF 19.5.1)</name>
    <dbReference type="NCBI Taxonomy" id="521045"/>
    <lineage>
        <taxon>Bacteria</taxon>
        <taxon>Thermotogati</taxon>
        <taxon>Thermotogota</taxon>
        <taxon>Thermotogae</taxon>
        <taxon>Kosmotogales</taxon>
        <taxon>Kosmotogaceae</taxon>
        <taxon>Kosmotoga</taxon>
    </lineage>
</organism>
<evidence type="ECO:0000256" key="6">
    <source>
        <dbReference type="HAMAP-Rule" id="MF_00479"/>
    </source>
</evidence>
<dbReference type="eggNOG" id="COG4659">
    <property type="taxonomic scope" value="Bacteria"/>
</dbReference>
<gene>
    <name evidence="6" type="primary">rnfG</name>
    <name evidence="9" type="ordered locus">Kole_0905</name>
</gene>
<dbReference type="GO" id="GO:0022900">
    <property type="term" value="P:electron transport chain"/>
    <property type="evidence" value="ECO:0007669"/>
    <property type="project" value="UniProtKB-UniRule"/>
</dbReference>
<dbReference type="OrthoDB" id="45190at2"/>
<keyword evidence="6" id="KW-1278">Translocase</keyword>
<keyword evidence="1 6" id="KW-0813">Transport</keyword>
<dbReference type="PANTHER" id="PTHR36118">
    <property type="entry name" value="ION-TRANSLOCATING OXIDOREDUCTASE COMPLEX SUBUNIT G"/>
    <property type="match status" value="1"/>
</dbReference>
<keyword evidence="3 6" id="KW-0285">Flavoprotein</keyword>
<evidence type="ECO:0000313" key="9">
    <source>
        <dbReference type="EMBL" id="ACR79614.1"/>
    </source>
</evidence>
<evidence type="ECO:0000256" key="3">
    <source>
        <dbReference type="ARBA" id="ARBA00022630"/>
    </source>
</evidence>
<dbReference type="NCBIfam" id="TIGR01947">
    <property type="entry name" value="rnfG"/>
    <property type="match status" value="1"/>
</dbReference>
<comment type="similarity">
    <text evidence="6">Belongs to the RnfG family.</text>
</comment>
<feature type="transmembrane region" description="Helical" evidence="7">
    <location>
        <begin position="7"/>
        <end position="29"/>
    </location>
</feature>
<sequence>MREYIKTGLTLMLITLIAGLGLSLVYTLVKEPIEKAEISAKIKAIEKVLTDSNTGELLIERSAIPETAQELSKYEWLPSGFTPKEGFLYISSDGKGKVLAPAYVFRAKDGSKIYILTGQAVGYGGNVITIAAFVEDTSGIRLNAIKVIEYSQETPGLGAKIADENIQKRFYPISKEGLEKHLKVDKDSGKGAVNDEMEMERRRNTEGIIQTSDVMTGATITPRAVVTSINAMYEFLKKAGVN</sequence>
<keyword evidence="2 6" id="KW-0597">Phosphoprotein</keyword>
<dbReference type="KEGG" id="kol:Kole_0905"/>
<keyword evidence="6 7" id="KW-1133">Transmembrane helix</keyword>
<evidence type="ECO:0000313" key="10">
    <source>
        <dbReference type="Proteomes" id="UP000002382"/>
    </source>
</evidence>